<name>A0A1E3L6U7_9BACL</name>
<comment type="caution">
    <text evidence="2">The sequence shown here is derived from an EMBL/GenBank/DDBJ whole genome shotgun (WGS) entry which is preliminary data.</text>
</comment>
<proteinExistence type="predicted"/>
<organism evidence="2 3">
    <name type="scientific">Paenibacillus nuruki</name>
    <dbReference type="NCBI Taxonomy" id="1886670"/>
    <lineage>
        <taxon>Bacteria</taxon>
        <taxon>Bacillati</taxon>
        <taxon>Bacillota</taxon>
        <taxon>Bacilli</taxon>
        <taxon>Bacillales</taxon>
        <taxon>Paenibacillaceae</taxon>
        <taxon>Paenibacillus</taxon>
    </lineage>
</organism>
<reference evidence="2 3" key="1">
    <citation type="submission" date="2016-08" db="EMBL/GenBank/DDBJ databases">
        <title>Genome sequencing of Paenibacillus sp. TI45-13ar, isolated from Korean traditional nuruk.</title>
        <authorList>
            <person name="Kim S.-J."/>
        </authorList>
    </citation>
    <scope>NUCLEOTIDE SEQUENCE [LARGE SCALE GENOMIC DNA]</scope>
    <source>
        <strain evidence="2 3">TI45-13ar</strain>
    </source>
</reference>
<keyword evidence="1" id="KW-0472">Membrane</keyword>
<evidence type="ECO:0000313" key="2">
    <source>
        <dbReference type="EMBL" id="ODP29393.1"/>
    </source>
</evidence>
<dbReference type="AlphaFoldDB" id="A0A1E3L6U7"/>
<evidence type="ECO:0000256" key="1">
    <source>
        <dbReference type="SAM" id="Phobius"/>
    </source>
</evidence>
<gene>
    <name evidence="2" type="ORF">PTI45_01402</name>
</gene>
<dbReference type="Proteomes" id="UP000094578">
    <property type="component" value="Unassembled WGS sequence"/>
</dbReference>
<dbReference type="EMBL" id="MDER01000031">
    <property type="protein sequence ID" value="ODP29393.1"/>
    <property type="molecule type" value="Genomic_DNA"/>
</dbReference>
<feature type="transmembrane region" description="Helical" evidence="1">
    <location>
        <begin position="72"/>
        <end position="92"/>
    </location>
</feature>
<sequence length="96" mass="10475">MMKWFKWLWGAVALFHVASVVFMFIQVSHYFAHGFPLTGILLALIIASPGILLLGTTVGGLFLKKEGAKGTLGYVIASLVMVAMLFLSKAYFATFS</sequence>
<protein>
    <submittedName>
        <fullName evidence="2">Uncharacterized protein</fullName>
    </submittedName>
</protein>
<feature type="transmembrane region" description="Helical" evidence="1">
    <location>
        <begin position="39"/>
        <end position="63"/>
    </location>
</feature>
<accession>A0A1E3L6U7</accession>
<feature type="transmembrane region" description="Helical" evidence="1">
    <location>
        <begin position="7"/>
        <end position="27"/>
    </location>
</feature>
<keyword evidence="1" id="KW-0812">Transmembrane</keyword>
<keyword evidence="3" id="KW-1185">Reference proteome</keyword>
<keyword evidence="1" id="KW-1133">Transmembrane helix</keyword>
<evidence type="ECO:0000313" key="3">
    <source>
        <dbReference type="Proteomes" id="UP000094578"/>
    </source>
</evidence>